<dbReference type="EMBL" id="JBHUHO010000030">
    <property type="protein sequence ID" value="MFD2116387.1"/>
    <property type="molecule type" value="Genomic_DNA"/>
</dbReference>
<reference evidence="2" key="1">
    <citation type="journal article" date="2019" name="Int. J. Syst. Evol. Microbiol.">
        <title>The Global Catalogue of Microorganisms (GCM) 10K type strain sequencing project: providing services to taxonomists for standard genome sequencing and annotation.</title>
        <authorList>
            <consortium name="The Broad Institute Genomics Platform"/>
            <consortium name="The Broad Institute Genome Sequencing Center for Infectious Disease"/>
            <person name="Wu L."/>
            <person name="Ma J."/>
        </authorList>
    </citation>
    <scope>NUCLEOTIDE SEQUENCE [LARGE SCALE GENOMIC DNA]</scope>
    <source>
        <strain evidence="2">GH52</strain>
    </source>
</reference>
<gene>
    <name evidence="1" type="ORF">ACFSJH_11705</name>
</gene>
<keyword evidence="2" id="KW-1185">Reference proteome</keyword>
<name>A0ABW4YLI4_9BACL</name>
<evidence type="ECO:0000313" key="2">
    <source>
        <dbReference type="Proteomes" id="UP001597362"/>
    </source>
</evidence>
<evidence type="ECO:0000313" key="1">
    <source>
        <dbReference type="EMBL" id="MFD2116387.1"/>
    </source>
</evidence>
<accession>A0ABW4YLI4</accession>
<dbReference type="RefSeq" id="WP_377772501.1">
    <property type="nucleotide sequence ID" value="NZ_JBHUHO010000030.1"/>
</dbReference>
<proteinExistence type="predicted"/>
<protein>
    <submittedName>
        <fullName evidence="1">Uncharacterized protein</fullName>
    </submittedName>
</protein>
<organism evidence="1 2">
    <name type="scientific">Paenibacillus yanchengensis</name>
    <dbReference type="NCBI Taxonomy" id="2035833"/>
    <lineage>
        <taxon>Bacteria</taxon>
        <taxon>Bacillati</taxon>
        <taxon>Bacillota</taxon>
        <taxon>Bacilli</taxon>
        <taxon>Bacillales</taxon>
        <taxon>Paenibacillaceae</taxon>
        <taxon>Paenibacillus</taxon>
    </lineage>
</organism>
<comment type="caution">
    <text evidence="1">The sequence shown here is derived from an EMBL/GenBank/DDBJ whole genome shotgun (WGS) entry which is preliminary data.</text>
</comment>
<sequence>MSKLEIGFSDVKEILQTSDEEQVNEMLEDGWILLDATRGNLKYLFLLVRV</sequence>
<dbReference type="Proteomes" id="UP001597362">
    <property type="component" value="Unassembled WGS sequence"/>
</dbReference>